<gene>
    <name evidence="1" type="ORF">D3791_01470</name>
</gene>
<proteinExistence type="predicted"/>
<reference evidence="1 2" key="1">
    <citation type="submission" date="2018-09" db="EMBL/GenBank/DDBJ databases">
        <title>Glutamicibacter mishrai S5-52T (LMG 29155T = KCTC 39846T).</title>
        <authorList>
            <person name="Das S.K."/>
        </authorList>
    </citation>
    <scope>NUCLEOTIDE SEQUENCE [LARGE SCALE GENOMIC DNA]</scope>
    <source>
        <strain evidence="1 2">S5-52</strain>
    </source>
</reference>
<dbReference type="InterPro" id="IPR025242">
    <property type="entry name" value="DUF4193"/>
</dbReference>
<sequence>MNFHVVKLPARKNTCRKERNTIMAFESAASAVISEEERAKEIAQLKAGKTAQMANLIDETETFLAEEYVLPGGEAAEEEAGVEILSEQADEFTCASCFMVRHRTQLVREDDGQKFCSECEG</sequence>
<dbReference type="Proteomes" id="UP000502331">
    <property type="component" value="Chromosome"/>
</dbReference>
<name>A0A6H0SE31_9MICC</name>
<evidence type="ECO:0000313" key="2">
    <source>
        <dbReference type="Proteomes" id="UP000502331"/>
    </source>
</evidence>
<evidence type="ECO:0000313" key="1">
    <source>
        <dbReference type="EMBL" id="QIV85902.1"/>
    </source>
</evidence>
<dbReference type="EMBL" id="CP032549">
    <property type="protein sequence ID" value="QIV85902.1"/>
    <property type="molecule type" value="Genomic_DNA"/>
</dbReference>
<accession>A0A6H0SE31</accession>
<dbReference type="Pfam" id="PF13834">
    <property type="entry name" value="DUF4193"/>
    <property type="match status" value="1"/>
</dbReference>
<dbReference type="AlphaFoldDB" id="A0A6H0SE31"/>
<protein>
    <submittedName>
        <fullName evidence="1">DUF4193 family protein</fullName>
    </submittedName>
</protein>
<organism evidence="1 2">
    <name type="scientific">Glutamicibacter mishrai</name>
    <dbReference type="NCBI Taxonomy" id="1775880"/>
    <lineage>
        <taxon>Bacteria</taxon>
        <taxon>Bacillati</taxon>
        <taxon>Actinomycetota</taxon>
        <taxon>Actinomycetes</taxon>
        <taxon>Micrococcales</taxon>
        <taxon>Micrococcaceae</taxon>
        <taxon>Glutamicibacter</taxon>
    </lineage>
</organism>
<keyword evidence="2" id="KW-1185">Reference proteome</keyword>